<dbReference type="AlphaFoldDB" id="A0A2U8E0U9"/>
<sequence length="280" mass="28735">MMPALAQAQQHTLTISVQNSQYAVGGSISPGSGSHSYTNGESVTLSAEARPGYTYRWECAAAPAINNQTGSVSLTMNQNYAVTLVFEPAYYSLTLDSPMPGGTVSVVSPASVNLSSIAASTLVTVKATPATGYHFVRWEPDPVGTVLSPSFTSLQASVYMNRNVRLTPVFAQSTYLLEVLDSPESIGGETTGGGYYVPGATATVTATPNAGFLFDGWTVTLGSVTISDPASASTTVALGSGAGPWKITANFRVADPLAATLHVGSGSGGKVVATPSPLPM</sequence>
<protein>
    <recommendedName>
        <fullName evidence="1">Bacterial repeat domain-containing protein</fullName>
    </recommendedName>
</protein>
<dbReference type="OrthoDB" id="2082707at2"/>
<evidence type="ECO:0000313" key="3">
    <source>
        <dbReference type="Proteomes" id="UP000244896"/>
    </source>
</evidence>
<feature type="domain" description="Bacterial repeat" evidence="1">
    <location>
        <begin position="185"/>
        <end position="252"/>
    </location>
</feature>
<organism evidence="2 3">
    <name type="scientific">Ereboglobus luteus</name>
    <dbReference type="NCBI Taxonomy" id="1796921"/>
    <lineage>
        <taxon>Bacteria</taxon>
        <taxon>Pseudomonadati</taxon>
        <taxon>Verrucomicrobiota</taxon>
        <taxon>Opitutia</taxon>
        <taxon>Opitutales</taxon>
        <taxon>Opitutaceae</taxon>
        <taxon>Ereboglobus</taxon>
    </lineage>
</organism>
<keyword evidence="3" id="KW-1185">Reference proteome</keyword>
<dbReference type="KEGG" id="elut:CKA38_03675"/>
<evidence type="ECO:0000313" key="2">
    <source>
        <dbReference type="EMBL" id="AWI08468.1"/>
    </source>
</evidence>
<dbReference type="EMBL" id="CP023004">
    <property type="protein sequence ID" value="AWI08468.1"/>
    <property type="molecule type" value="Genomic_DNA"/>
</dbReference>
<feature type="domain" description="Bacterial repeat" evidence="1">
    <location>
        <begin position="101"/>
        <end position="172"/>
    </location>
</feature>
<feature type="domain" description="Bacterial repeat" evidence="1">
    <location>
        <begin position="24"/>
        <end position="88"/>
    </location>
</feature>
<proteinExistence type="predicted"/>
<dbReference type="InterPro" id="IPR044060">
    <property type="entry name" value="Bacterial_rp_domain"/>
</dbReference>
<gene>
    <name evidence="2" type="ORF">CKA38_03675</name>
</gene>
<dbReference type="RefSeq" id="WP_108824276.1">
    <property type="nucleotide sequence ID" value="NZ_CP023004.1"/>
</dbReference>
<dbReference type="Proteomes" id="UP000244896">
    <property type="component" value="Chromosome"/>
</dbReference>
<name>A0A2U8E0U9_9BACT</name>
<accession>A0A2U8E0U9</accession>
<evidence type="ECO:0000259" key="1">
    <source>
        <dbReference type="Pfam" id="PF18998"/>
    </source>
</evidence>
<reference evidence="2 3" key="1">
    <citation type="journal article" date="2018" name="Syst. Appl. Microbiol.">
        <title>Ereboglobus luteus gen. nov. sp. nov. from cockroach guts, and new insights into the oxygen relationship of the genera Opitutus and Didymococcus (Verrucomicrobia: Opitutaceae).</title>
        <authorList>
            <person name="Tegtmeier D."/>
            <person name="Belitz A."/>
            <person name="Radek R."/>
            <person name="Heimerl T."/>
            <person name="Brune A."/>
        </authorList>
    </citation>
    <scope>NUCLEOTIDE SEQUENCE [LARGE SCALE GENOMIC DNA]</scope>
    <source>
        <strain evidence="2 3">Ho45</strain>
    </source>
</reference>
<dbReference type="Pfam" id="PF18998">
    <property type="entry name" value="Flg_new_2"/>
    <property type="match status" value="3"/>
</dbReference>